<feature type="transmembrane region" description="Helical" evidence="2">
    <location>
        <begin position="270"/>
        <end position="291"/>
    </location>
</feature>
<accession>A0A5A8DZK8</accession>
<comment type="caution">
    <text evidence="3">The sequence shown here is derived from an EMBL/GenBank/DDBJ whole genome shotgun (WGS) entry which is preliminary data.</text>
</comment>
<feature type="transmembrane region" description="Helical" evidence="2">
    <location>
        <begin position="152"/>
        <end position="176"/>
    </location>
</feature>
<evidence type="ECO:0000256" key="1">
    <source>
        <dbReference type="SAM" id="MobiDB-lite"/>
    </source>
</evidence>
<reference evidence="3 4" key="1">
    <citation type="submission" date="2019-07" db="EMBL/GenBank/DDBJ databases">
        <title>Genomes of Cafeteria roenbergensis.</title>
        <authorList>
            <person name="Fischer M.G."/>
            <person name="Hackl T."/>
            <person name="Roman M."/>
        </authorList>
    </citation>
    <scope>NUCLEOTIDE SEQUENCE [LARGE SCALE GENOMIC DNA]</scope>
    <source>
        <strain evidence="3 4">E4-10P</strain>
    </source>
</reference>
<proteinExistence type="predicted"/>
<dbReference type="OrthoDB" id="191995at2759"/>
<keyword evidence="2" id="KW-1133">Transmembrane helix</keyword>
<feature type="transmembrane region" description="Helical" evidence="2">
    <location>
        <begin position="53"/>
        <end position="76"/>
    </location>
</feature>
<dbReference type="PANTHER" id="PTHR36840:SF1">
    <property type="entry name" value="BLL5714 PROTEIN"/>
    <property type="match status" value="1"/>
</dbReference>
<dbReference type="EMBL" id="VLTO01000057">
    <property type="protein sequence ID" value="KAA0170983.1"/>
    <property type="molecule type" value="Genomic_DNA"/>
</dbReference>
<feature type="transmembrane region" description="Helical" evidence="2">
    <location>
        <begin position="210"/>
        <end position="234"/>
    </location>
</feature>
<feature type="transmembrane region" description="Helical" evidence="2">
    <location>
        <begin position="88"/>
        <end position="105"/>
    </location>
</feature>
<dbReference type="Pfam" id="PF06772">
    <property type="entry name" value="LtrA"/>
    <property type="match status" value="1"/>
</dbReference>
<feature type="compositionally biased region" description="Low complexity" evidence="1">
    <location>
        <begin position="510"/>
        <end position="522"/>
    </location>
</feature>
<dbReference type="PANTHER" id="PTHR36840">
    <property type="entry name" value="BLL5714 PROTEIN"/>
    <property type="match status" value="1"/>
</dbReference>
<name>A0A5A8DZK8_CAFRO</name>
<dbReference type="InterPro" id="IPR010640">
    <property type="entry name" value="Low_temperature_requirement_A"/>
</dbReference>
<protein>
    <submittedName>
        <fullName evidence="3">Uncharacterized protein</fullName>
    </submittedName>
</protein>
<gene>
    <name evidence="3" type="ORF">FNF27_06460</name>
</gene>
<feature type="transmembrane region" description="Helical" evidence="2">
    <location>
        <begin position="183"/>
        <end position="204"/>
    </location>
</feature>
<feature type="region of interest" description="Disordered" evidence="1">
    <location>
        <begin position="414"/>
        <end position="616"/>
    </location>
</feature>
<feature type="compositionally biased region" description="Basic and acidic residues" evidence="1">
    <location>
        <begin position="500"/>
        <end position="509"/>
    </location>
</feature>
<evidence type="ECO:0000256" key="2">
    <source>
        <dbReference type="SAM" id="Phobius"/>
    </source>
</evidence>
<feature type="transmembrane region" description="Helical" evidence="2">
    <location>
        <begin position="312"/>
        <end position="331"/>
    </location>
</feature>
<feature type="transmembrane region" description="Helical" evidence="2">
    <location>
        <begin position="246"/>
        <end position="264"/>
    </location>
</feature>
<sequence length="640" mass="65883">MGRMCPMPRLQLDWNRKDRHRAATWGELFLDLAIVAINIKLSDHLKAYLDAAGVLRFIAMFCVVFETWSALAFYTTRFYEERSALHQGVYLAVLASFVFMAIPIGDYGADDGAGSSVDASHAVSGAAQFRRRGAAAAAADGGFSQGLEQLTLWFSAAACAGACALAAANWLLAALIPRARILCLVYGLSYTVAGALLGAAAATGPAAAPWLWLAGAAVMKAGPNLASFMPLRWSLPIHVEHVAERFGLFLMLVLGEGVISLVLPPLSSKAAHAAFVTAALLLLWLMRMAYFSGQPFQARFHAMRRKRSAGRLFVQAHLPLSLAALTAGVALKSELTHVGGTLTASESWLLAAGVSAFLLSTSIIRLSHRGLSREIGVGKFAKQAAIPSPSAAPAQTSSDLATVVQSAGDAPTSTAASATAAATRSASAGAEMPAEHHQESEAPSGPSLERVTGAGGPGPAAADQEAPRAEAVPGGAAATRAGEAVTPKNVDIAVTGASRSDAESVDKPTEGQAQAGSDSGSESDGHDSVPPHLAEEQGPRDGGTTVSGGPAPDDTTVPPRALPRLSHRAGWSRLRLASGARAGADAAGPRRESVSSVSSHQAPADSEGVVGGGALFDQPQGTTLGVVNSSRYQPTQVCSV</sequence>
<feature type="compositionally biased region" description="Low complexity" evidence="1">
    <location>
        <begin position="572"/>
        <end position="587"/>
    </location>
</feature>
<feature type="compositionally biased region" description="Basic and acidic residues" evidence="1">
    <location>
        <begin position="523"/>
        <end position="539"/>
    </location>
</feature>
<evidence type="ECO:0000313" key="4">
    <source>
        <dbReference type="Proteomes" id="UP000322899"/>
    </source>
</evidence>
<dbReference type="AlphaFoldDB" id="A0A5A8DZK8"/>
<organism evidence="3 4">
    <name type="scientific">Cafeteria roenbergensis</name>
    <name type="common">Marine flagellate</name>
    <dbReference type="NCBI Taxonomy" id="33653"/>
    <lineage>
        <taxon>Eukaryota</taxon>
        <taxon>Sar</taxon>
        <taxon>Stramenopiles</taxon>
        <taxon>Bigyra</taxon>
        <taxon>Opalozoa</taxon>
        <taxon>Bicosoecida</taxon>
        <taxon>Cafeteriaceae</taxon>
        <taxon>Cafeteria</taxon>
    </lineage>
</organism>
<feature type="transmembrane region" description="Helical" evidence="2">
    <location>
        <begin position="21"/>
        <end position="41"/>
    </location>
</feature>
<keyword evidence="2" id="KW-0812">Transmembrane</keyword>
<keyword evidence="2" id="KW-0472">Membrane</keyword>
<evidence type="ECO:0000313" key="3">
    <source>
        <dbReference type="EMBL" id="KAA0170983.1"/>
    </source>
</evidence>
<dbReference type="Proteomes" id="UP000322899">
    <property type="component" value="Unassembled WGS sequence"/>
</dbReference>
<feature type="compositionally biased region" description="Low complexity" evidence="1">
    <location>
        <begin position="414"/>
        <end position="430"/>
    </location>
</feature>